<evidence type="ECO:0000313" key="2">
    <source>
        <dbReference type="Proteomes" id="UP000066014"/>
    </source>
</evidence>
<name>A0A060NVM0_9BURK</name>
<dbReference type="OrthoDB" id="5947370at2"/>
<reference evidence="1 2" key="1">
    <citation type="journal article" date="2014" name="Nat. Commun.">
        <title>Physiological and genomic features of highly alkaliphilic hydrogen-utilizing Betaproteobacteria from a continental serpentinizing site.</title>
        <authorList>
            <person name="Suzuki S."/>
            <person name="Kuenen J.G."/>
            <person name="Schipper K."/>
            <person name="van der Velde S."/>
            <person name="Ishii S."/>
            <person name="Wu A."/>
            <person name="Sorokin D.Y."/>
            <person name="Tenney A."/>
            <person name="Meng X.Y."/>
            <person name="Morrill P.L."/>
            <person name="Kamagata Y."/>
            <person name="Muyzer G."/>
            <person name="Nealson K.H."/>
        </authorList>
    </citation>
    <scope>NUCLEOTIDE SEQUENCE [LARGE SCALE GENOMIC DNA]</scope>
    <source>
        <strain evidence="1 2">B1</strain>
    </source>
</reference>
<dbReference type="HOGENOM" id="CLU_1004196_0_0_4"/>
<proteinExistence type="predicted"/>
<sequence length="301" mass="32719">MKTSAAQFREPQAKGGEATGKKLPIVSAVERMAERKGVKLLMLGKSGIGKTSRLKDLDPATTLFLDIEAGDLAVADWPGDTIRPVSWPESRDFFVFLAGPDKSLPSESAFSQAHYDHVIEKFGDAKQLDRYQTFFLDSITQLSRQCFAWCKTQPGAVSDRSGKPDLRAAYGLLGQEMIGALTHLQHARGKNVVFVAILDERLDDFNRKVFVPQIEGSKTSLELPGIVDEVVTLAEIKAEDGSSYRAFVTHTVNPYGFPAKDRSGRLDLLEPPHLGALIAKCAGASITPASAANTTPTESQE</sequence>
<dbReference type="AlphaFoldDB" id="A0A060NVM0"/>
<dbReference type="STRING" id="1458426.SMCB_0716"/>
<dbReference type="Pfam" id="PF13479">
    <property type="entry name" value="AAA_24"/>
    <property type="match status" value="1"/>
</dbReference>
<accession>A0A060NVM0</accession>
<gene>
    <name evidence="1" type="ORF">SMCB_0716</name>
</gene>
<dbReference type="Proteomes" id="UP000066014">
    <property type="component" value="Chromosome"/>
</dbReference>
<organism evidence="1 2">
    <name type="scientific">Serpentinimonas maccroryi</name>
    <dbReference type="NCBI Taxonomy" id="1458426"/>
    <lineage>
        <taxon>Bacteria</taxon>
        <taxon>Pseudomonadati</taxon>
        <taxon>Pseudomonadota</taxon>
        <taxon>Betaproteobacteria</taxon>
        <taxon>Burkholderiales</taxon>
        <taxon>Comamonadaceae</taxon>
        <taxon>Serpentinimonas</taxon>
    </lineage>
</organism>
<evidence type="ECO:0000313" key="1">
    <source>
        <dbReference type="EMBL" id="BAO82944.1"/>
    </source>
</evidence>
<dbReference type="KEGG" id="cbab:SMCB_0716"/>
<evidence type="ECO:0008006" key="3">
    <source>
        <dbReference type="Google" id="ProtNLM"/>
    </source>
</evidence>
<dbReference type="EMBL" id="AP014569">
    <property type="protein sequence ID" value="BAO82944.1"/>
    <property type="molecule type" value="Genomic_DNA"/>
</dbReference>
<protein>
    <recommendedName>
        <fullName evidence="3">ATP-binding protein</fullName>
    </recommendedName>
</protein>
<keyword evidence="2" id="KW-1185">Reference proteome</keyword>